<protein>
    <submittedName>
        <fullName evidence="1">Uncharacterized protein</fullName>
    </submittedName>
</protein>
<comment type="caution">
    <text evidence="1">The sequence shown here is derived from an EMBL/GenBank/DDBJ whole genome shotgun (WGS) entry which is preliminary data.</text>
</comment>
<accession>A0A9K3JV79</accession>
<reference evidence="1" key="2">
    <citation type="submission" date="2020-06" db="EMBL/GenBank/DDBJ databases">
        <title>Helianthus annuus Genome sequencing and assembly Release 2.</title>
        <authorList>
            <person name="Gouzy J."/>
            <person name="Langlade N."/>
            <person name="Munos S."/>
        </authorList>
    </citation>
    <scope>NUCLEOTIDE SEQUENCE</scope>
    <source>
        <tissue evidence="1">Leaves</tissue>
    </source>
</reference>
<keyword evidence="2" id="KW-1185">Reference proteome</keyword>
<name>A0A9K3JV79_HELAN</name>
<dbReference type="Pfam" id="PF03140">
    <property type="entry name" value="DUF247"/>
    <property type="match status" value="1"/>
</dbReference>
<dbReference type="PANTHER" id="PTHR31549">
    <property type="entry name" value="PROTEIN, PUTATIVE (DUF247)-RELATED-RELATED"/>
    <property type="match status" value="1"/>
</dbReference>
<dbReference type="AlphaFoldDB" id="A0A9K3JV79"/>
<evidence type="ECO:0000313" key="1">
    <source>
        <dbReference type="EMBL" id="KAF5821275.1"/>
    </source>
</evidence>
<sequence length="304" mass="35296">MFLLENQIPFVVLTKVMNLLHIDCNKIKPFIYDNILATQRPKTWWFRSMFCTRNHPVYQEQLREMIDVEQPDHLLDLLHRSLTEKRLPEVNDWSQSNKCRCTFRNVTELKNLGIHFKPSSTMSLAHIEFRKSKWWFSADVNLPPITVNDSTKPMLLNLIAYETCSSRDDAAYDAWVTSYVCLLDTLIDHPEDVTSLRKAGVLENCLGSDEEVATLFNQIGTDLVPNHLAYLEAKNSIQMHYENPRNIYFSQLKQEYFKSPWSSLALVGALLVIALNGVQTFFTIWPSKDECDSLCAMLKKNHHH</sequence>
<proteinExistence type="predicted"/>
<dbReference type="Proteomes" id="UP000215914">
    <property type="component" value="Unassembled WGS sequence"/>
</dbReference>
<dbReference type="PANTHER" id="PTHR31549:SF149">
    <property type="entry name" value="ISOPRENOID SYNTHASE DOMAIN-CONTAINING PROTEIN"/>
    <property type="match status" value="1"/>
</dbReference>
<reference evidence="1" key="1">
    <citation type="journal article" date="2017" name="Nature">
        <title>The sunflower genome provides insights into oil metabolism, flowering and Asterid evolution.</title>
        <authorList>
            <person name="Badouin H."/>
            <person name="Gouzy J."/>
            <person name="Grassa C.J."/>
            <person name="Murat F."/>
            <person name="Staton S.E."/>
            <person name="Cottret L."/>
            <person name="Lelandais-Briere C."/>
            <person name="Owens G.L."/>
            <person name="Carrere S."/>
            <person name="Mayjonade B."/>
            <person name="Legrand L."/>
            <person name="Gill N."/>
            <person name="Kane N.C."/>
            <person name="Bowers J.E."/>
            <person name="Hubner S."/>
            <person name="Bellec A."/>
            <person name="Berard A."/>
            <person name="Berges H."/>
            <person name="Blanchet N."/>
            <person name="Boniface M.C."/>
            <person name="Brunel D."/>
            <person name="Catrice O."/>
            <person name="Chaidir N."/>
            <person name="Claudel C."/>
            <person name="Donnadieu C."/>
            <person name="Faraut T."/>
            <person name="Fievet G."/>
            <person name="Helmstetter N."/>
            <person name="King M."/>
            <person name="Knapp S.J."/>
            <person name="Lai Z."/>
            <person name="Le Paslier M.C."/>
            <person name="Lippi Y."/>
            <person name="Lorenzon L."/>
            <person name="Mandel J.R."/>
            <person name="Marage G."/>
            <person name="Marchand G."/>
            <person name="Marquand E."/>
            <person name="Bret-Mestries E."/>
            <person name="Morien E."/>
            <person name="Nambeesan S."/>
            <person name="Nguyen T."/>
            <person name="Pegot-Espagnet P."/>
            <person name="Pouilly N."/>
            <person name="Raftis F."/>
            <person name="Sallet E."/>
            <person name="Schiex T."/>
            <person name="Thomas J."/>
            <person name="Vandecasteele C."/>
            <person name="Vares D."/>
            <person name="Vear F."/>
            <person name="Vautrin S."/>
            <person name="Crespi M."/>
            <person name="Mangin B."/>
            <person name="Burke J.M."/>
            <person name="Salse J."/>
            <person name="Munos S."/>
            <person name="Vincourt P."/>
            <person name="Rieseberg L.H."/>
            <person name="Langlade N.B."/>
        </authorList>
    </citation>
    <scope>NUCLEOTIDE SEQUENCE</scope>
    <source>
        <tissue evidence="1">Leaves</tissue>
    </source>
</reference>
<dbReference type="Gramene" id="mRNA:HanXRQr2_Chr01g0011971">
    <property type="protein sequence ID" value="mRNA:HanXRQr2_Chr01g0011971"/>
    <property type="gene ID" value="HanXRQr2_Chr01g0011971"/>
</dbReference>
<gene>
    <name evidence="1" type="ORF">HanXRQr2_Chr01g0011971</name>
</gene>
<dbReference type="InterPro" id="IPR004158">
    <property type="entry name" value="DUF247_pln"/>
</dbReference>
<organism evidence="1 2">
    <name type="scientific">Helianthus annuus</name>
    <name type="common">Common sunflower</name>
    <dbReference type="NCBI Taxonomy" id="4232"/>
    <lineage>
        <taxon>Eukaryota</taxon>
        <taxon>Viridiplantae</taxon>
        <taxon>Streptophyta</taxon>
        <taxon>Embryophyta</taxon>
        <taxon>Tracheophyta</taxon>
        <taxon>Spermatophyta</taxon>
        <taxon>Magnoliopsida</taxon>
        <taxon>eudicotyledons</taxon>
        <taxon>Gunneridae</taxon>
        <taxon>Pentapetalae</taxon>
        <taxon>asterids</taxon>
        <taxon>campanulids</taxon>
        <taxon>Asterales</taxon>
        <taxon>Asteraceae</taxon>
        <taxon>Asteroideae</taxon>
        <taxon>Heliantheae alliance</taxon>
        <taxon>Heliantheae</taxon>
        <taxon>Helianthus</taxon>
    </lineage>
</organism>
<dbReference type="EMBL" id="MNCJ02000316">
    <property type="protein sequence ID" value="KAF5821275.1"/>
    <property type="molecule type" value="Genomic_DNA"/>
</dbReference>
<evidence type="ECO:0000313" key="2">
    <source>
        <dbReference type="Proteomes" id="UP000215914"/>
    </source>
</evidence>